<evidence type="ECO:0000313" key="1">
    <source>
        <dbReference type="EMBL" id="VAW68622.1"/>
    </source>
</evidence>
<name>A0A3B0XZR6_9ZZZZ</name>
<accession>A0A3B0XZR6</accession>
<sequence length="296" mass="33942">MKLKIEHDQIMDAMFPLKKRLLNHGFTSTENYDHGVRCFLSYPTEQVRSLHVDGDSGRRRSAFALALANVLGASQVLYYEFGKDKKTPQVIRVQEGEDIAEEPPVGELDRILTEACAQSEAESTVLILDQLHKTRFLNHIRLHEFIQSGVWSYSDVQFQANYHNLKVFLISDEPLYHSLQNQSFRIWVSRTSQSVGEITAVELGLDEKSAGWLPEMQALFNKMQIWPTLEEYKRLAFDIDSHVLDRTQLKVSIYGWVESIDRSVLESEEIQSCLNDVLEAILQGRVINEEIEISGV</sequence>
<protein>
    <recommendedName>
        <fullName evidence="2">AAA+ ATPase domain-containing protein</fullName>
    </recommendedName>
</protein>
<organism evidence="1">
    <name type="scientific">hydrothermal vent metagenome</name>
    <dbReference type="NCBI Taxonomy" id="652676"/>
    <lineage>
        <taxon>unclassified sequences</taxon>
        <taxon>metagenomes</taxon>
        <taxon>ecological metagenomes</taxon>
    </lineage>
</organism>
<evidence type="ECO:0008006" key="2">
    <source>
        <dbReference type="Google" id="ProtNLM"/>
    </source>
</evidence>
<proteinExistence type="predicted"/>
<reference evidence="1" key="1">
    <citation type="submission" date="2018-06" db="EMBL/GenBank/DDBJ databases">
        <authorList>
            <person name="Zhirakovskaya E."/>
        </authorList>
    </citation>
    <scope>NUCLEOTIDE SEQUENCE</scope>
</reference>
<dbReference type="EMBL" id="UOFI01000135">
    <property type="protein sequence ID" value="VAW68622.1"/>
    <property type="molecule type" value="Genomic_DNA"/>
</dbReference>
<dbReference type="AlphaFoldDB" id="A0A3B0XZR6"/>
<gene>
    <name evidence="1" type="ORF">MNBD_GAMMA09-2044</name>
</gene>